<dbReference type="AlphaFoldDB" id="J0LAX0"/>
<organism evidence="2 3">
    <name type="scientific">Auricularia subglabra (strain TFB-10046 / SS5)</name>
    <name type="common">White-rot fungus</name>
    <name type="synonym">Auricularia delicata (strain TFB10046)</name>
    <dbReference type="NCBI Taxonomy" id="717982"/>
    <lineage>
        <taxon>Eukaryota</taxon>
        <taxon>Fungi</taxon>
        <taxon>Dikarya</taxon>
        <taxon>Basidiomycota</taxon>
        <taxon>Agaricomycotina</taxon>
        <taxon>Agaricomycetes</taxon>
        <taxon>Auriculariales</taxon>
        <taxon>Auriculariaceae</taxon>
        <taxon>Auricularia</taxon>
    </lineage>
</organism>
<accession>J0LAX0</accession>
<keyword evidence="3" id="KW-1185">Reference proteome</keyword>
<sequence length="294" mass="32320">MQDTELRFYAFLSQATGGLCMTTQQSSQAISRLTIDVLLHWMGAVEPNAPPHAHNSQTLAFGLAPQHARPKSKDENRNCQGYLPPARGAGNVVDPVPLVRRALQPAQDITRFVALAKCFANPEEAAYRATVYSMLREIIDAKVFSLTYNAVFCQLWRAVCREQTPEEDIVMAFGAVIEEMIKNAGEGGQWMDLDLDAQVEMTRVELLEASRSYHRGVLKKLASVFTHAKCAIPLNLAPRQIFRLLRPAAPRHTGDVVQLARLSSHGDPCAASRRAVPGRGGNNGGRQNAIHAAR</sequence>
<reference evidence="3" key="1">
    <citation type="journal article" date="2012" name="Science">
        <title>The Paleozoic origin of enzymatic lignin decomposition reconstructed from 31 fungal genomes.</title>
        <authorList>
            <person name="Floudas D."/>
            <person name="Binder M."/>
            <person name="Riley R."/>
            <person name="Barry K."/>
            <person name="Blanchette R.A."/>
            <person name="Henrissat B."/>
            <person name="Martinez A.T."/>
            <person name="Otillar R."/>
            <person name="Spatafora J.W."/>
            <person name="Yadav J.S."/>
            <person name="Aerts A."/>
            <person name="Benoit I."/>
            <person name="Boyd A."/>
            <person name="Carlson A."/>
            <person name="Copeland A."/>
            <person name="Coutinho P.M."/>
            <person name="de Vries R.P."/>
            <person name="Ferreira P."/>
            <person name="Findley K."/>
            <person name="Foster B."/>
            <person name="Gaskell J."/>
            <person name="Glotzer D."/>
            <person name="Gorecki P."/>
            <person name="Heitman J."/>
            <person name="Hesse C."/>
            <person name="Hori C."/>
            <person name="Igarashi K."/>
            <person name="Jurgens J.A."/>
            <person name="Kallen N."/>
            <person name="Kersten P."/>
            <person name="Kohler A."/>
            <person name="Kuees U."/>
            <person name="Kumar T.K.A."/>
            <person name="Kuo A."/>
            <person name="LaButti K."/>
            <person name="Larrondo L.F."/>
            <person name="Lindquist E."/>
            <person name="Ling A."/>
            <person name="Lombard V."/>
            <person name="Lucas S."/>
            <person name="Lundell T."/>
            <person name="Martin R."/>
            <person name="McLaughlin D.J."/>
            <person name="Morgenstern I."/>
            <person name="Morin E."/>
            <person name="Murat C."/>
            <person name="Nagy L.G."/>
            <person name="Nolan M."/>
            <person name="Ohm R.A."/>
            <person name="Patyshakuliyeva A."/>
            <person name="Rokas A."/>
            <person name="Ruiz-Duenas F.J."/>
            <person name="Sabat G."/>
            <person name="Salamov A."/>
            <person name="Samejima M."/>
            <person name="Schmutz J."/>
            <person name="Slot J.C."/>
            <person name="St John F."/>
            <person name="Stenlid J."/>
            <person name="Sun H."/>
            <person name="Sun S."/>
            <person name="Syed K."/>
            <person name="Tsang A."/>
            <person name="Wiebenga A."/>
            <person name="Young D."/>
            <person name="Pisabarro A."/>
            <person name="Eastwood D.C."/>
            <person name="Martin F."/>
            <person name="Cullen D."/>
            <person name="Grigoriev I.V."/>
            <person name="Hibbett D.S."/>
        </authorList>
    </citation>
    <scope>NUCLEOTIDE SEQUENCE [LARGE SCALE GENOMIC DNA]</scope>
    <source>
        <strain evidence="3">TFB10046</strain>
    </source>
</reference>
<gene>
    <name evidence="2" type="ORF">AURDEDRAFT_140625</name>
</gene>
<dbReference type="Proteomes" id="UP000006514">
    <property type="component" value="Unassembled WGS sequence"/>
</dbReference>
<dbReference type="InParanoid" id="J0LAX0"/>
<proteinExistence type="predicted"/>
<evidence type="ECO:0000313" key="2">
    <source>
        <dbReference type="EMBL" id="EJD33568.1"/>
    </source>
</evidence>
<dbReference type="EMBL" id="JH688169">
    <property type="protein sequence ID" value="EJD33568.1"/>
    <property type="molecule type" value="Genomic_DNA"/>
</dbReference>
<feature type="region of interest" description="Disordered" evidence="1">
    <location>
        <begin position="267"/>
        <end position="294"/>
    </location>
</feature>
<evidence type="ECO:0000313" key="3">
    <source>
        <dbReference type="Proteomes" id="UP000006514"/>
    </source>
</evidence>
<dbReference type="OrthoDB" id="1431934at2759"/>
<name>J0LAX0_AURST</name>
<protein>
    <submittedName>
        <fullName evidence="2">Uncharacterized protein</fullName>
    </submittedName>
</protein>
<evidence type="ECO:0000256" key="1">
    <source>
        <dbReference type="SAM" id="MobiDB-lite"/>
    </source>
</evidence>
<dbReference type="KEGG" id="adl:AURDEDRAFT_140625"/>